<dbReference type="InterPro" id="IPR040198">
    <property type="entry name" value="Fido_containing"/>
</dbReference>
<feature type="binding site" evidence="2">
    <location>
        <begin position="174"/>
        <end position="181"/>
    </location>
    <ligand>
        <name>ATP</name>
        <dbReference type="ChEBI" id="CHEBI:30616"/>
    </ligand>
</feature>
<protein>
    <recommendedName>
        <fullName evidence="4">Fido domain-containing protein</fullName>
    </recommendedName>
</protein>
<keyword evidence="2" id="KW-0067">ATP-binding</keyword>
<dbReference type="AlphaFoldDB" id="A0A269PGK0"/>
<reference evidence="5 6" key="1">
    <citation type="submission" date="2017-08" db="EMBL/GenBank/DDBJ databases">
        <authorList>
            <person name="de Groot N.N."/>
        </authorList>
    </citation>
    <scope>NUCLEOTIDE SEQUENCE [LARGE SCALE GENOMIC DNA]</scope>
    <source>
        <strain evidence="5 6">NBT06-6</strain>
    </source>
</reference>
<dbReference type="Gene3D" id="1.10.3290.10">
    <property type="entry name" value="Fido-like domain"/>
    <property type="match status" value="1"/>
</dbReference>
<dbReference type="PANTHER" id="PTHR13504">
    <property type="entry name" value="FIDO DOMAIN-CONTAINING PROTEIN DDB_G0283145"/>
    <property type="match status" value="1"/>
</dbReference>
<feature type="binding site" evidence="2">
    <location>
        <begin position="207"/>
        <end position="208"/>
    </location>
    <ligand>
        <name>ATP</name>
        <dbReference type="ChEBI" id="CHEBI:30616"/>
    </ligand>
</feature>
<dbReference type="InterPro" id="IPR036597">
    <property type="entry name" value="Fido-like_dom_sf"/>
</dbReference>
<sequence length="296" mass="33127">MLNARTTSKIDALLDTYAALREDNPEAIAEIARAEVAEAVYNSNAIENSTLTLEDTENILAGFTARAHDVREIFEAKNLAEVTEELFRGVGELDANLILRLHGMLLRGINDDWAGRFRRRGEWIRVGAHMGANPEYVDRLVETIITEYYEDENYFIDRVARFHAEFETIHPFSDGNGRVGRVIINQQLLELGAPPIIIPNKGKERHYYPVFRGYPVSGDYSALSTLIARQLIESLNKRITLITAPKVIRLSEWAKVNGVSGSVAANKAARGTIPAFRQRGTWMIDAHYGNDAEGSV</sequence>
<dbReference type="GO" id="GO:0005524">
    <property type="term" value="F:ATP binding"/>
    <property type="evidence" value="ECO:0007669"/>
    <property type="project" value="UniProtKB-KW"/>
</dbReference>
<evidence type="ECO:0000259" key="4">
    <source>
        <dbReference type="PROSITE" id="PS51459"/>
    </source>
</evidence>
<evidence type="ECO:0000256" key="1">
    <source>
        <dbReference type="PIRSR" id="PIRSR640198-1"/>
    </source>
</evidence>
<dbReference type="PANTHER" id="PTHR13504:SF38">
    <property type="entry name" value="FIDO DOMAIN-CONTAINING PROTEIN"/>
    <property type="match status" value="1"/>
</dbReference>
<dbReference type="SUPFAM" id="SSF140931">
    <property type="entry name" value="Fic-like"/>
    <property type="match status" value="1"/>
</dbReference>
<dbReference type="PROSITE" id="PS51459">
    <property type="entry name" value="FIDO"/>
    <property type="match status" value="1"/>
</dbReference>
<dbReference type="EMBL" id="NQMQ01000001">
    <property type="protein sequence ID" value="PAJ71345.1"/>
    <property type="molecule type" value="Genomic_DNA"/>
</dbReference>
<evidence type="ECO:0000256" key="3">
    <source>
        <dbReference type="PIRSR" id="PIRSR640198-3"/>
    </source>
</evidence>
<dbReference type="Proteomes" id="UP000215771">
    <property type="component" value="Unassembled WGS sequence"/>
</dbReference>
<keyword evidence="2" id="KW-0547">Nucleotide-binding</keyword>
<comment type="caution">
    <text evidence="5">The sequence shown here is derived from an EMBL/GenBank/DDBJ whole genome shotgun (WGS) entry which is preliminary data.</text>
</comment>
<evidence type="ECO:0000313" key="5">
    <source>
        <dbReference type="EMBL" id="PAJ71345.1"/>
    </source>
</evidence>
<organism evidence="5 6">
    <name type="scientific">Corynebacterium hadale</name>
    <dbReference type="NCBI Taxonomy" id="2026255"/>
    <lineage>
        <taxon>Bacteria</taxon>
        <taxon>Bacillati</taxon>
        <taxon>Actinomycetota</taxon>
        <taxon>Actinomycetes</taxon>
        <taxon>Mycobacteriales</taxon>
        <taxon>Corynebacteriaceae</taxon>
        <taxon>Corynebacterium</taxon>
    </lineage>
</organism>
<feature type="domain" description="Fido" evidence="4">
    <location>
        <begin position="93"/>
        <end position="229"/>
    </location>
</feature>
<evidence type="ECO:0000256" key="2">
    <source>
        <dbReference type="PIRSR" id="PIRSR640198-2"/>
    </source>
</evidence>
<feature type="active site" evidence="1">
    <location>
        <position position="170"/>
    </location>
</feature>
<feature type="binding site" evidence="2">
    <location>
        <begin position="126"/>
        <end position="129"/>
    </location>
    <ligand>
        <name>ATP</name>
        <dbReference type="ChEBI" id="CHEBI:30616"/>
    </ligand>
</feature>
<proteinExistence type="predicted"/>
<accession>A0A269PGK0</accession>
<feature type="site" description="Important for autoinhibition of adenylyltransferase activity" evidence="3">
    <location>
        <position position="47"/>
    </location>
</feature>
<dbReference type="InterPro" id="IPR003812">
    <property type="entry name" value="Fido"/>
</dbReference>
<evidence type="ECO:0000313" key="6">
    <source>
        <dbReference type="Proteomes" id="UP000215771"/>
    </source>
</evidence>
<name>A0A269PGK0_9CORY</name>
<gene>
    <name evidence="5" type="ORF">CIG21_01080</name>
</gene>
<dbReference type="Pfam" id="PF02661">
    <property type="entry name" value="Fic"/>
    <property type="match status" value="1"/>
</dbReference>
<dbReference type="RefSeq" id="WP_095275257.1">
    <property type="nucleotide sequence ID" value="NZ_CP047655.1"/>
</dbReference>